<dbReference type="RefSeq" id="WP_128761846.1">
    <property type="nucleotide sequence ID" value="NZ_QOVI01000005.1"/>
</dbReference>
<proteinExistence type="predicted"/>
<evidence type="ECO:0008006" key="3">
    <source>
        <dbReference type="Google" id="ProtNLM"/>
    </source>
</evidence>
<accession>A0A4Q0NRL1</accession>
<comment type="caution">
    <text evidence="1">The sequence shown here is derived from an EMBL/GenBank/DDBJ whole genome shotgun (WGS) entry which is preliminary data.</text>
</comment>
<evidence type="ECO:0000313" key="1">
    <source>
        <dbReference type="EMBL" id="RXG13054.1"/>
    </source>
</evidence>
<dbReference type="EMBL" id="QOVI01000005">
    <property type="protein sequence ID" value="RXG13054.1"/>
    <property type="molecule type" value="Genomic_DNA"/>
</dbReference>
<dbReference type="PANTHER" id="PTHR40045">
    <property type="entry name" value="YCGG FAMILY PROTEIN"/>
    <property type="match status" value="1"/>
</dbReference>
<protein>
    <recommendedName>
        <fullName evidence="3">YqcI/YcgG family protein</fullName>
    </recommendedName>
</protein>
<keyword evidence="2" id="KW-1185">Reference proteome</keyword>
<dbReference type="AlphaFoldDB" id="A0A4Q0NRL1"/>
<dbReference type="InterPro" id="IPR014988">
    <property type="entry name" value="Uncharacterised_YqcI/YcgG"/>
</dbReference>
<dbReference type="Proteomes" id="UP000289821">
    <property type="component" value="Unassembled WGS sequence"/>
</dbReference>
<reference evidence="1 2" key="1">
    <citation type="submission" date="2018-07" db="EMBL/GenBank/DDBJ databases">
        <title>Leeuwenhoekiella genomics.</title>
        <authorList>
            <person name="Tahon G."/>
            <person name="Willems A."/>
        </authorList>
    </citation>
    <scope>NUCLEOTIDE SEQUENCE [LARGE SCALE GENOMIC DNA]</scope>
    <source>
        <strain evidence="1 2">R-50232</strain>
    </source>
</reference>
<sequence length="237" mass="27767">MTTTEIPETSIQLKSKSRSTPYYKMFEDFILKNDHPCIMAQTTFKQKSVNFEVFQERLDSDSVTSRLLVAVKNYIESYQFENNDFETLIAVFPNHPREDERSFEKALWKQLQSLHELDTKDWDTSVSSDPNDTKFSFSLNGVSFYIVGMHPNSSRNARKAPFATLVFNLHWQFEKLRTMNVYDNVRDRIRKRDAETNGSINPMLKDFGKQSEAKQYSGRAVDNSWKCPFLNKNVEIR</sequence>
<organism evidence="1 2">
    <name type="scientific">Leeuwenhoekiella aestuarii</name>
    <dbReference type="NCBI Taxonomy" id="2249426"/>
    <lineage>
        <taxon>Bacteria</taxon>
        <taxon>Pseudomonadati</taxon>
        <taxon>Bacteroidota</taxon>
        <taxon>Flavobacteriia</taxon>
        <taxon>Flavobacteriales</taxon>
        <taxon>Flavobacteriaceae</taxon>
        <taxon>Leeuwenhoekiella</taxon>
    </lineage>
</organism>
<name>A0A4Q0NRL1_9FLAO</name>
<dbReference type="NCBIfam" id="NF041366">
    <property type="entry name" value="GntA_guanitoxin"/>
    <property type="match status" value="1"/>
</dbReference>
<dbReference type="PANTHER" id="PTHR40045:SF1">
    <property type="entry name" value="YQCI_YCGG FAMILY PROTEIN"/>
    <property type="match status" value="1"/>
</dbReference>
<gene>
    <name evidence="1" type="ORF">DSM04_10531</name>
</gene>
<dbReference type="OrthoDB" id="283514at2"/>
<dbReference type="Pfam" id="PF08892">
    <property type="entry name" value="YqcI_YcgG"/>
    <property type="match status" value="1"/>
</dbReference>
<evidence type="ECO:0000313" key="2">
    <source>
        <dbReference type="Proteomes" id="UP000289821"/>
    </source>
</evidence>